<dbReference type="GO" id="GO:0003688">
    <property type="term" value="F:DNA replication origin binding"/>
    <property type="evidence" value="ECO:0007669"/>
    <property type="project" value="TreeGrafter"/>
</dbReference>
<feature type="region of interest" description="Disordered" evidence="8">
    <location>
        <begin position="1"/>
        <end position="73"/>
    </location>
</feature>
<evidence type="ECO:0000256" key="1">
    <source>
        <dbReference type="ARBA" id="ARBA00004123"/>
    </source>
</evidence>
<evidence type="ECO:0000256" key="4">
    <source>
        <dbReference type="ARBA" id="ARBA00022723"/>
    </source>
</evidence>
<keyword evidence="5" id="KW-0863">Zinc-finger</keyword>
<evidence type="ECO:0000256" key="7">
    <source>
        <dbReference type="ARBA" id="ARBA00023242"/>
    </source>
</evidence>
<feature type="region of interest" description="Disordered" evidence="8">
    <location>
        <begin position="374"/>
        <end position="395"/>
    </location>
</feature>
<dbReference type="InterPro" id="IPR015408">
    <property type="entry name" value="Znf_Mcm10/DnaG"/>
</dbReference>
<dbReference type="FunFam" id="2.40.50.140:FF:000174">
    <property type="entry name" value="DNA replication licensing factor mcm10"/>
    <property type="match status" value="1"/>
</dbReference>
<dbReference type="InterPro" id="IPR040184">
    <property type="entry name" value="Mcm10"/>
</dbReference>
<dbReference type="AlphaFoldDB" id="A0A2T2NNK2"/>
<dbReference type="InterPro" id="IPR055065">
    <property type="entry name" value="OB_MCM10"/>
</dbReference>
<feature type="region of interest" description="Disordered" evidence="8">
    <location>
        <begin position="671"/>
        <end position="690"/>
    </location>
</feature>
<feature type="region of interest" description="Disordered" evidence="8">
    <location>
        <begin position="89"/>
        <end position="291"/>
    </location>
</feature>
<dbReference type="OrthoDB" id="202825at2759"/>
<dbReference type="PANTHER" id="PTHR13454:SF11">
    <property type="entry name" value="PROTEIN MCM10 HOMOLOG"/>
    <property type="match status" value="1"/>
</dbReference>
<keyword evidence="12" id="KW-1185">Reference proteome</keyword>
<evidence type="ECO:0000256" key="5">
    <source>
        <dbReference type="ARBA" id="ARBA00022771"/>
    </source>
</evidence>
<evidence type="ECO:0000259" key="9">
    <source>
        <dbReference type="Pfam" id="PF09329"/>
    </source>
</evidence>
<feature type="domain" description="Zinc finger Mcm10/DnaG-type" evidence="9">
    <location>
        <begin position="465"/>
        <end position="510"/>
    </location>
</feature>
<feature type="compositionally biased region" description="Acidic residues" evidence="8">
    <location>
        <begin position="64"/>
        <end position="73"/>
    </location>
</feature>
<dbReference type="GO" id="GO:0008270">
    <property type="term" value="F:zinc ion binding"/>
    <property type="evidence" value="ECO:0007669"/>
    <property type="project" value="UniProtKB-KW"/>
</dbReference>
<gene>
    <name evidence="11" type="ORF">BS50DRAFT_375876</name>
</gene>
<feature type="compositionally biased region" description="Gly residues" evidence="8">
    <location>
        <begin position="521"/>
        <end position="535"/>
    </location>
</feature>
<keyword evidence="3" id="KW-0235">DNA replication</keyword>
<dbReference type="InterPro" id="IPR012340">
    <property type="entry name" value="NA-bd_OB-fold"/>
</dbReference>
<feature type="domain" description="MCM10 OB-fold" evidence="10">
    <location>
        <begin position="316"/>
        <end position="454"/>
    </location>
</feature>
<evidence type="ECO:0000313" key="12">
    <source>
        <dbReference type="Proteomes" id="UP000240883"/>
    </source>
</evidence>
<feature type="compositionally biased region" description="Basic and acidic residues" evidence="8">
    <location>
        <begin position="577"/>
        <end position="599"/>
    </location>
</feature>
<accession>A0A2T2NNK2</accession>
<feature type="compositionally biased region" description="Basic and acidic residues" evidence="8">
    <location>
        <begin position="113"/>
        <end position="125"/>
    </location>
</feature>
<feature type="compositionally biased region" description="Polar residues" evidence="8">
    <location>
        <begin position="170"/>
        <end position="183"/>
    </location>
</feature>
<dbReference type="Pfam" id="PF09329">
    <property type="entry name" value="zf-primase"/>
    <property type="match status" value="1"/>
</dbReference>
<dbReference type="GO" id="GO:0043596">
    <property type="term" value="C:nuclear replication fork"/>
    <property type="evidence" value="ECO:0007669"/>
    <property type="project" value="TreeGrafter"/>
</dbReference>
<keyword evidence="7" id="KW-0539">Nucleus</keyword>
<feature type="region of interest" description="Disordered" evidence="8">
    <location>
        <begin position="517"/>
        <end position="543"/>
    </location>
</feature>
<evidence type="ECO:0000256" key="6">
    <source>
        <dbReference type="ARBA" id="ARBA00022833"/>
    </source>
</evidence>
<feature type="region of interest" description="Disordered" evidence="8">
    <location>
        <begin position="612"/>
        <end position="657"/>
    </location>
</feature>
<organism evidence="11 12">
    <name type="scientific">Corynespora cassiicola Philippines</name>
    <dbReference type="NCBI Taxonomy" id="1448308"/>
    <lineage>
        <taxon>Eukaryota</taxon>
        <taxon>Fungi</taxon>
        <taxon>Dikarya</taxon>
        <taxon>Ascomycota</taxon>
        <taxon>Pezizomycotina</taxon>
        <taxon>Dothideomycetes</taxon>
        <taxon>Pleosporomycetidae</taxon>
        <taxon>Pleosporales</taxon>
        <taxon>Corynesporascaceae</taxon>
        <taxon>Corynespora</taxon>
    </lineage>
</organism>
<dbReference type="Pfam" id="PF22379">
    <property type="entry name" value="OB_MCM10"/>
    <property type="match status" value="1"/>
</dbReference>
<comment type="similarity">
    <text evidence="2">Belongs to the MCM10 family.</text>
</comment>
<keyword evidence="6" id="KW-0862">Zinc</keyword>
<dbReference type="Proteomes" id="UP000240883">
    <property type="component" value="Unassembled WGS sequence"/>
</dbReference>
<keyword evidence="4" id="KW-0479">Metal-binding</keyword>
<dbReference type="STRING" id="1448308.A0A2T2NNK2"/>
<feature type="compositionally biased region" description="Polar residues" evidence="8">
    <location>
        <begin position="622"/>
        <end position="643"/>
    </location>
</feature>
<dbReference type="GO" id="GO:0006270">
    <property type="term" value="P:DNA replication initiation"/>
    <property type="evidence" value="ECO:0007669"/>
    <property type="project" value="InterPro"/>
</dbReference>
<feature type="region of interest" description="Disordered" evidence="8">
    <location>
        <begin position="696"/>
        <end position="735"/>
    </location>
</feature>
<reference evidence="11 12" key="1">
    <citation type="journal article" date="2018" name="Front. Microbiol.">
        <title>Genome-Wide Analysis of Corynespora cassiicola Leaf Fall Disease Putative Effectors.</title>
        <authorList>
            <person name="Lopez D."/>
            <person name="Ribeiro S."/>
            <person name="Label P."/>
            <person name="Fumanal B."/>
            <person name="Venisse J.S."/>
            <person name="Kohler A."/>
            <person name="de Oliveira R.R."/>
            <person name="Labutti K."/>
            <person name="Lipzen A."/>
            <person name="Lail K."/>
            <person name="Bauer D."/>
            <person name="Ohm R.A."/>
            <person name="Barry K.W."/>
            <person name="Spatafora J."/>
            <person name="Grigoriev I.V."/>
            <person name="Martin F.M."/>
            <person name="Pujade-Renaud V."/>
        </authorList>
    </citation>
    <scope>NUCLEOTIDE SEQUENCE [LARGE SCALE GENOMIC DNA]</scope>
    <source>
        <strain evidence="11 12">Philippines</strain>
    </source>
</reference>
<feature type="compositionally biased region" description="Low complexity" evidence="8">
    <location>
        <begin position="236"/>
        <end position="249"/>
    </location>
</feature>
<dbReference type="EMBL" id="KZ678135">
    <property type="protein sequence ID" value="PSN66856.1"/>
    <property type="molecule type" value="Genomic_DNA"/>
</dbReference>
<feature type="compositionally biased region" description="Basic and acidic residues" evidence="8">
    <location>
        <begin position="188"/>
        <end position="218"/>
    </location>
</feature>
<evidence type="ECO:0000256" key="3">
    <source>
        <dbReference type="ARBA" id="ARBA00022705"/>
    </source>
</evidence>
<dbReference type="Gene3D" id="2.40.50.140">
    <property type="entry name" value="Nucleic acid-binding proteins"/>
    <property type="match status" value="1"/>
</dbReference>
<proteinExistence type="inferred from homology"/>
<comment type="subcellular location">
    <subcellularLocation>
        <location evidence="1">Nucleus</location>
    </subcellularLocation>
</comment>
<name>A0A2T2NNK2_CORCC</name>
<evidence type="ECO:0000259" key="10">
    <source>
        <dbReference type="Pfam" id="PF22379"/>
    </source>
</evidence>
<feature type="region of interest" description="Disordered" evidence="8">
    <location>
        <begin position="576"/>
        <end position="599"/>
    </location>
</feature>
<protein>
    <submittedName>
        <fullName evidence="11">Uncharacterized protein</fullName>
    </submittedName>
</protein>
<evidence type="ECO:0000256" key="2">
    <source>
        <dbReference type="ARBA" id="ARBA00009679"/>
    </source>
</evidence>
<evidence type="ECO:0000313" key="11">
    <source>
        <dbReference type="EMBL" id="PSN66856.1"/>
    </source>
</evidence>
<dbReference type="PANTHER" id="PTHR13454">
    <property type="entry name" value="PROTEIN MCM10 HOMOLOG"/>
    <property type="match status" value="1"/>
</dbReference>
<dbReference type="GO" id="GO:0003697">
    <property type="term" value="F:single-stranded DNA binding"/>
    <property type="evidence" value="ECO:0007669"/>
    <property type="project" value="InterPro"/>
</dbReference>
<sequence length="756" mass="83571">MIVRESPKSGVKRNQPSWPPKSPHEALLSSPSGRRKYEKQLRDRSSVSPSPSKRRPMSLILPDNDTEEDDEETLQLQLQAIEARLKIKKLQKARKTAEDEGLGSSSRPGTATDFRRPGFTRRESEPEVQVPVSPVRNRRLPEEQKSPARVLLGIDKGVRAQDVSLKRAKSFTSNGAARANSRQAMDPPRPKSFSERIAESRNKEKEREEKQSRIEKSRSAGFGLSSFEGLKDRPTSRAGSSFSSAIGSSQDERSSNRSFQRMSTPRPGSHLSGKVDSSRPAPEASKASTASFGTKAKYHEIAERDNSSEAASFESFSGLHLKSREMQHTAITRTLDGKSIYTVPQILKTVKAPAYDPPDVENDYVVLGVVASKSSPLTPKNSRSQSTNNTENPHQSGKFMVLRLTDLKWEIDLYLFDTGFSQFWKLPIGTLIAVLNPEIMRPRNTDSGKFSLKLGSSDDTILEIGVARDLDFCHATRKDGKECGSWIDGRKTEYCDFHVELQVEKSKRGRMEVATMTGYGKAPGSGKNGMFGGSRVGSKGDDLRREGRYHDRYLHETMFISRGVGAASKLLDQDEQSWERGASREELHRKRLAEKEKERELAKKLGAMNNTAGADYMRAKSGGSNNLPMRGDSQLSDPFTSSAPKGKELGDDPLGLVGKKAGDVSLAPIKRKRVDSNKSNDPVGWGGAYKRGLLLSPKKQSILTTRPREASPAKKKARLLLPEKGIREPGRDSLGTMDVGLLAAMEDDDDDDLEIV</sequence>
<evidence type="ECO:0000256" key="8">
    <source>
        <dbReference type="SAM" id="MobiDB-lite"/>
    </source>
</evidence>